<keyword evidence="3 9" id="KW-0132">Cell division</keyword>
<evidence type="ECO:0000256" key="2">
    <source>
        <dbReference type="ARBA" id="ARBA00022490"/>
    </source>
</evidence>
<keyword evidence="8 9" id="KW-0131">Cell cycle</keyword>
<dbReference type="GO" id="GO:0007059">
    <property type="term" value="P:chromosome segregation"/>
    <property type="evidence" value="ECO:0007669"/>
    <property type="project" value="UniProtKB-UniRule"/>
</dbReference>
<feature type="active site" evidence="9">
    <location>
        <position position="261"/>
    </location>
</feature>
<dbReference type="EMBL" id="JAJLJH010000001">
    <property type="protein sequence ID" value="MCK9684950.1"/>
    <property type="molecule type" value="Genomic_DNA"/>
</dbReference>
<feature type="domain" description="Tyr recombinase" evidence="10">
    <location>
        <begin position="108"/>
        <end position="306"/>
    </location>
</feature>
<keyword evidence="4 9" id="KW-0159">Chromosome partition</keyword>
<dbReference type="InterPro" id="IPR011010">
    <property type="entry name" value="DNA_brk_join_enz"/>
</dbReference>
<evidence type="ECO:0000259" key="11">
    <source>
        <dbReference type="PROSITE" id="PS51900"/>
    </source>
</evidence>
<comment type="subcellular location">
    <subcellularLocation>
        <location evidence="1 9">Cytoplasm</location>
    </subcellularLocation>
</comment>
<feature type="active site" evidence="9">
    <location>
        <position position="258"/>
    </location>
</feature>
<dbReference type="PROSITE" id="PS51900">
    <property type="entry name" value="CB"/>
    <property type="match status" value="1"/>
</dbReference>
<dbReference type="InterPro" id="IPR002104">
    <property type="entry name" value="Integrase_catalytic"/>
</dbReference>
<accession>A0A9X2C1G3</accession>
<dbReference type="InterPro" id="IPR010998">
    <property type="entry name" value="Integrase_recombinase_N"/>
</dbReference>
<keyword evidence="6 9" id="KW-0238">DNA-binding</keyword>
<gene>
    <name evidence="9" type="primary">xerC</name>
    <name evidence="12" type="ORF">LPC04_04425</name>
</gene>
<dbReference type="GO" id="GO:0051301">
    <property type="term" value="P:cell division"/>
    <property type="evidence" value="ECO:0007669"/>
    <property type="project" value="UniProtKB-KW"/>
</dbReference>
<dbReference type="PANTHER" id="PTHR30349:SF81">
    <property type="entry name" value="TYROSINE RECOMBINASE XERC"/>
    <property type="match status" value="1"/>
</dbReference>
<dbReference type="InterPro" id="IPR023009">
    <property type="entry name" value="Tyrosine_recombinase_XerC/XerD"/>
</dbReference>
<evidence type="ECO:0000256" key="4">
    <source>
        <dbReference type="ARBA" id="ARBA00022829"/>
    </source>
</evidence>
<dbReference type="InterPro" id="IPR004107">
    <property type="entry name" value="Integrase_SAM-like_N"/>
</dbReference>
<evidence type="ECO:0000256" key="7">
    <source>
        <dbReference type="ARBA" id="ARBA00023172"/>
    </source>
</evidence>
<keyword evidence="2 9" id="KW-0963">Cytoplasm</keyword>
<dbReference type="HAMAP" id="MF_01808">
    <property type="entry name" value="Recomb_XerC_XerD"/>
    <property type="match status" value="1"/>
</dbReference>
<protein>
    <recommendedName>
        <fullName evidence="9">Tyrosine recombinase XerC</fullName>
    </recommendedName>
</protein>
<dbReference type="InterPro" id="IPR044068">
    <property type="entry name" value="CB"/>
</dbReference>
<dbReference type="GO" id="GO:0006313">
    <property type="term" value="P:DNA transposition"/>
    <property type="evidence" value="ECO:0007669"/>
    <property type="project" value="UniProtKB-UniRule"/>
</dbReference>
<dbReference type="Proteomes" id="UP001139353">
    <property type="component" value="Unassembled WGS sequence"/>
</dbReference>
<evidence type="ECO:0000313" key="13">
    <source>
        <dbReference type="Proteomes" id="UP001139353"/>
    </source>
</evidence>
<dbReference type="Pfam" id="PF02899">
    <property type="entry name" value="Phage_int_SAM_1"/>
    <property type="match status" value="1"/>
</dbReference>
<evidence type="ECO:0000256" key="9">
    <source>
        <dbReference type="HAMAP-Rule" id="MF_01808"/>
    </source>
</evidence>
<proteinExistence type="inferred from homology"/>
<comment type="caution">
    <text evidence="12">The sequence shown here is derived from an EMBL/GenBank/DDBJ whole genome shotgun (WGS) entry which is preliminary data.</text>
</comment>
<comment type="similarity">
    <text evidence="9">Belongs to the 'phage' integrase family. XerC subfamily.</text>
</comment>
<feature type="domain" description="Core-binding (CB)" evidence="11">
    <location>
        <begin position="1"/>
        <end position="84"/>
    </location>
</feature>
<dbReference type="GO" id="GO:0005737">
    <property type="term" value="C:cytoplasm"/>
    <property type="evidence" value="ECO:0007669"/>
    <property type="project" value="UniProtKB-SubCell"/>
</dbReference>
<keyword evidence="5 9" id="KW-0229">DNA integration</keyword>
<dbReference type="InterPro" id="IPR050090">
    <property type="entry name" value="Tyrosine_recombinase_XerCD"/>
</dbReference>
<feature type="active site" description="O-(3'-phospho-DNA)-tyrosine intermediate" evidence="9">
    <location>
        <position position="293"/>
    </location>
</feature>
<evidence type="ECO:0000256" key="6">
    <source>
        <dbReference type="ARBA" id="ARBA00023125"/>
    </source>
</evidence>
<feature type="active site" evidence="9">
    <location>
        <position position="188"/>
    </location>
</feature>
<dbReference type="GO" id="GO:0009037">
    <property type="term" value="F:tyrosine-based site-specific recombinase activity"/>
    <property type="evidence" value="ECO:0007669"/>
    <property type="project" value="UniProtKB-UniRule"/>
</dbReference>
<feature type="active site" evidence="9">
    <location>
        <position position="157"/>
    </location>
</feature>
<dbReference type="Gene3D" id="1.10.443.10">
    <property type="entry name" value="Intergrase catalytic core"/>
    <property type="match status" value="1"/>
</dbReference>
<organism evidence="12 13">
    <name type="scientific">Scleromatobacter humisilvae</name>
    <dbReference type="NCBI Taxonomy" id="2897159"/>
    <lineage>
        <taxon>Bacteria</taxon>
        <taxon>Pseudomonadati</taxon>
        <taxon>Pseudomonadota</taxon>
        <taxon>Betaproteobacteria</taxon>
        <taxon>Burkholderiales</taxon>
        <taxon>Sphaerotilaceae</taxon>
        <taxon>Scleromatobacter</taxon>
    </lineage>
</organism>
<evidence type="ECO:0000313" key="12">
    <source>
        <dbReference type="EMBL" id="MCK9684950.1"/>
    </source>
</evidence>
<evidence type="ECO:0000256" key="3">
    <source>
        <dbReference type="ARBA" id="ARBA00022618"/>
    </source>
</evidence>
<dbReference type="SUPFAM" id="SSF56349">
    <property type="entry name" value="DNA breaking-rejoining enzymes"/>
    <property type="match status" value="1"/>
</dbReference>
<comment type="subunit">
    <text evidence="9">Forms a cyclic heterotetrameric complex composed of two molecules of XerC and two molecules of XerD.</text>
</comment>
<evidence type="ECO:0000256" key="5">
    <source>
        <dbReference type="ARBA" id="ARBA00022908"/>
    </source>
</evidence>
<keyword evidence="13" id="KW-1185">Reference proteome</keyword>
<sequence length="315" mass="33656">MTPAIQRYLEHLRVERRVSAHTLTAYGDALARLEKLADAAQRPLATLQSAHIQRFAAQLHGAGLGARSIALTLSGWRGFYRWWAQQPDAAGLASNPVEGVRAPRAARPLPKALAVDEAVALAMTETPSDGEAASVEAEALAARDHAIAELLYGCGLRLGELLGLDLAAGAESAGWIDIDDATAHVFGKGSKRRSVPVGGPALQALNDWLLHRPALAGSPDGGALFVSRLGNRLSPNQLRSRLKAQGDRAGVATPVHPHMLRHSYASHLLQSSGDLRGVQELLGHASIATTQVYTRLDFQHLAKVYDAAHPRAKRK</sequence>
<evidence type="ECO:0000259" key="10">
    <source>
        <dbReference type="PROSITE" id="PS51898"/>
    </source>
</evidence>
<dbReference type="PANTHER" id="PTHR30349">
    <property type="entry name" value="PHAGE INTEGRASE-RELATED"/>
    <property type="match status" value="1"/>
</dbReference>
<feature type="active site" evidence="9">
    <location>
        <position position="284"/>
    </location>
</feature>
<dbReference type="PROSITE" id="PS51898">
    <property type="entry name" value="TYR_RECOMBINASE"/>
    <property type="match status" value="1"/>
</dbReference>
<dbReference type="RefSeq" id="WP_275680971.1">
    <property type="nucleotide sequence ID" value="NZ_JAJLJH010000001.1"/>
</dbReference>
<comment type="function">
    <text evidence="9">Site-specific tyrosine recombinase, which acts by catalyzing the cutting and rejoining of the recombining DNA molecules. The XerC-XerD complex is essential to convert dimers of the bacterial chromosome into monomers to permit their segregation at cell division. It also contributes to the segregational stability of plasmids.</text>
</comment>
<evidence type="ECO:0000256" key="8">
    <source>
        <dbReference type="ARBA" id="ARBA00023306"/>
    </source>
</evidence>
<dbReference type="AlphaFoldDB" id="A0A9X2C1G3"/>
<dbReference type="InterPro" id="IPR013762">
    <property type="entry name" value="Integrase-like_cat_sf"/>
</dbReference>
<keyword evidence="7 9" id="KW-0233">DNA recombination</keyword>
<name>A0A9X2C1G3_9BURK</name>
<dbReference type="GO" id="GO:0003677">
    <property type="term" value="F:DNA binding"/>
    <property type="evidence" value="ECO:0007669"/>
    <property type="project" value="UniProtKB-UniRule"/>
</dbReference>
<evidence type="ECO:0000256" key="1">
    <source>
        <dbReference type="ARBA" id="ARBA00004496"/>
    </source>
</evidence>
<dbReference type="Pfam" id="PF00589">
    <property type="entry name" value="Phage_integrase"/>
    <property type="match status" value="1"/>
</dbReference>
<dbReference type="Gene3D" id="1.10.150.130">
    <property type="match status" value="1"/>
</dbReference>
<reference evidence="12" key="1">
    <citation type="submission" date="2021-11" db="EMBL/GenBank/DDBJ databases">
        <title>BS-T2-15 a new species belonging to the Comamonadaceae family isolated from the soil of a French oak forest.</title>
        <authorList>
            <person name="Mieszkin S."/>
            <person name="Alain K."/>
        </authorList>
    </citation>
    <scope>NUCLEOTIDE SEQUENCE</scope>
    <source>
        <strain evidence="12">BS-T2-15</strain>
    </source>
</reference>